<dbReference type="InterPro" id="IPR050730">
    <property type="entry name" value="UBX_domain-protein"/>
</dbReference>
<dbReference type="CDD" id="cd01767">
    <property type="entry name" value="UBX"/>
    <property type="match status" value="1"/>
</dbReference>
<name>A0ABD3PSN9_9STRA</name>
<sequence>MASDPAPASSNTVSTATQRRTTTVQASVPSNSSQNPTSNVAATNASAPTTNSFLPLKLLSKLLKIATILLRVALWPVLKTVNTLLFPPREYDGIYNLVGADRAARAFVTMLKGHISAVRPVIGGNSDGREQYVEPNCPFVSKGYNATMSETSNRENSPLVLIYLHSPLHRDGVKFIRDYLCFGPLLELLNSNIGNADDLTSSDGSVVCFGASIHSADGQRLREMLDVTSFPFMALLNIKNNSSSSRNNNNRAPLEMELLLRLEGPQILTIPPQQITTYLSTSLTRHAELLAQALAARLAREEEIRLREEQDREYQEALLADQMREIERMEAEERARREEEERAELERLEGEKEQRRMDRAKELMEKCAEPAAGAGVARIRFTLPNGKKVDRRFRSDETIEVLRAFLIMHFDEQGMGIKNFGVSTNFPKRSFGEDQDGLTLEEAGLSPQAVVMVQDLDA</sequence>
<dbReference type="PANTHER" id="PTHR23322:SF1">
    <property type="entry name" value="FAS-ASSOCIATED FACTOR 2"/>
    <property type="match status" value="1"/>
</dbReference>
<dbReference type="SMART" id="SM00166">
    <property type="entry name" value="UBX"/>
    <property type="match status" value="1"/>
</dbReference>
<feature type="region of interest" description="Disordered" evidence="1">
    <location>
        <begin position="1"/>
        <end position="46"/>
    </location>
</feature>
<feature type="compositionally biased region" description="Low complexity" evidence="1">
    <location>
        <begin position="12"/>
        <end position="27"/>
    </location>
</feature>
<dbReference type="InterPro" id="IPR001012">
    <property type="entry name" value="UBX_dom"/>
</dbReference>
<dbReference type="Gene3D" id="3.10.20.90">
    <property type="entry name" value="Phosphatidylinositol 3-kinase Catalytic Subunit, Chain A, domain 1"/>
    <property type="match status" value="1"/>
</dbReference>
<organism evidence="3 4">
    <name type="scientific">Cyclotella cryptica</name>
    <dbReference type="NCBI Taxonomy" id="29204"/>
    <lineage>
        <taxon>Eukaryota</taxon>
        <taxon>Sar</taxon>
        <taxon>Stramenopiles</taxon>
        <taxon>Ochrophyta</taxon>
        <taxon>Bacillariophyta</taxon>
        <taxon>Coscinodiscophyceae</taxon>
        <taxon>Thalassiosirophycidae</taxon>
        <taxon>Stephanodiscales</taxon>
        <taxon>Stephanodiscaceae</taxon>
        <taxon>Cyclotella</taxon>
    </lineage>
</organism>
<evidence type="ECO:0000256" key="1">
    <source>
        <dbReference type="SAM" id="MobiDB-lite"/>
    </source>
</evidence>
<dbReference type="InterPro" id="IPR029071">
    <property type="entry name" value="Ubiquitin-like_domsf"/>
</dbReference>
<dbReference type="PROSITE" id="PS50033">
    <property type="entry name" value="UBX"/>
    <property type="match status" value="1"/>
</dbReference>
<keyword evidence="4" id="KW-1185">Reference proteome</keyword>
<evidence type="ECO:0000313" key="3">
    <source>
        <dbReference type="EMBL" id="KAL3791094.1"/>
    </source>
</evidence>
<dbReference type="AlphaFoldDB" id="A0ABD3PSN9"/>
<feature type="domain" description="UBX" evidence="2">
    <location>
        <begin position="372"/>
        <end position="453"/>
    </location>
</feature>
<feature type="compositionally biased region" description="Low complexity" evidence="1">
    <location>
        <begin position="35"/>
        <end position="46"/>
    </location>
</feature>
<dbReference type="Proteomes" id="UP001516023">
    <property type="component" value="Unassembled WGS sequence"/>
</dbReference>
<dbReference type="PANTHER" id="PTHR23322">
    <property type="entry name" value="FAS-ASSOCIATED PROTEIN"/>
    <property type="match status" value="1"/>
</dbReference>
<evidence type="ECO:0000313" key="4">
    <source>
        <dbReference type="Proteomes" id="UP001516023"/>
    </source>
</evidence>
<accession>A0ABD3PSN9</accession>
<feature type="region of interest" description="Disordered" evidence="1">
    <location>
        <begin position="334"/>
        <end position="356"/>
    </location>
</feature>
<dbReference type="Gene3D" id="3.40.30.10">
    <property type="entry name" value="Glutaredoxin"/>
    <property type="match status" value="1"/>
</dbReference>
<dbReference type="Pfam" id="PF00789">
    <property type="entry name" value="UBX"/>
    <property type="match status" value="1"/>
</dbReference>
<gene>
    <name evidence="3" type="ORF">HJC23_012079</name>
</gene>
<evidence type="ECO:0000259" key="2">
    <source>
        <dbReference type="PROSITE" id="PS50033"/>
    </source>
</evidence>
<reference evidence="3 4" key="1">
    <citation type="journal article" date="2020" name="G3 (Bethesda)">
        <title>Improved Reference Genome for Cyclotella cryptica CCMP332, a Model for Cell Wall Morphogenesis, Salinity Adaptation, and Lipid Production in Diatoms (Bacillariophyta).</title>
        <authorList>
            <person name="Roberts W.R."/>
            <person name="Downey K.M."/>
            <person name="Ruck E.C."/>
            <person name="Traller J.C."/>
            <person name="Alverson A.J."/>
        </authorList>
    </citation>
    <scope>NUCLEOTIDE SEQUENCE [LARGE SCALE GENOMIC DNA]</scope>
    <source>
        <strain evidence="3 4">CCMP332</strain>
    </source>
</reference>
<proteinExistence type="predicted"/>
<protein>
    <recommendedName>
        <fullName evidence="2">UBX domain-containing protein</fullName>
    </recommendedName>
</protein>
<dbReference type="SUPFAM" id="SSF54236">
    <property type="entry name" value="Ubiquitin-like"/>
    <property type="match status" value="1"/>
</dbReference>
<dbReference type="EMBL" id="JABMIG020000118">
    <property type="protein sequence ID" value="KAL3791094.1"/>
    <property type="molecule type" value="Genomic_DNA"/>
</dbReference>
<comment type="caution">
    <text evidence="3">The sequence shown here is derived from an EMBL/GenBank/DDBJ whole genome shotgun (WGS) entry which is preliminary data.</text>
</comment>